<keyword evidence="2" id="KW-1185">Reference proteome</keyword>
<name>A0A4Y2RHQ3_ARAVE</name>
<dbReference type="GO" id="GO:0003676">
    <property type="term" value="F:nucleic acid binding"/>
    <property type="evidence" value="ECO:0007669"/>
    <property type="project" value="InterPro"/>
</dbReference>
<comment type="caution">
    <text evidence="1">The sequence shown here is derived from an EMBL/GenBank/DDBJ whole genome shotgun (WGS) entry which is preliminary data.</text>
</comment>
<reference evidence="1 2" key="1">
    <citation type="journal article" date="2019" name="Sci. Rep.">
        <title>Orb-weaving spider Araneus ventricosus genome elucidates the spidroin gene catalogue.</title>
        <authorList>
            <person name="Kono N."/>
            <person name="Nakamura H."/>
            <person name="Ohtoshi R."/>
            <person name="Moran D.A.P."/>
            <person name="Shinohara A."/>
            <person name="Yoshida Y."/>
            <person name="Fujiwara M."/>
            <person name="Mori M."/>
            <person name="Tomita M."/>
            <person name="Arakawa K."/>
        </authorList>
    </citation>
    <scope>NUCLEOTIDE SEQUENCE [LARGE SCALE GENOMIC DNA]</scope>
</reference>
<evidence type="ECO:0000313" key="1">
    <source>
        <dbReference type="EMBL" id="GBN74405.1"/>
    </source>
</evidence>
<dbReference type="PANTHER" id="PTHR46060:SF3">
    <property type="entry name" value="PROTEIN GVQW3"/>
    <property type="match status" value="1"/>
</dbReference>
<organism evidence="1 2">
    <name type="scientific">Araneus ventricosus</name>
    <name type="common">Orbweaver spider</name>
    <name type="synonym">Epeira ventricosa</name>
    <dbReference type="NCBI Taxonomy" id="182803"/>
    <lineage>
        <taxon>Eukaryota</taxon>
        <taxon>Metazoa</taxon>
        <taxon>Ecdysozoa</taxon>
        <taxon>Arthropoda</taxon>
        <taxon>Chelicerata</taxon>
        <taxon>Arachnida</taxon>
        <taxon>Araneae</taxon>
        <taxon>Araneomorphae</taxon>
        <taxon>Entelegynae</taxon>
        <taxon>Araneoidea</taxon>
        <taxon>Araneidae</taxon>
        <taxon>Araneus</taxon>
    </lineage>
</organism>
<protein>
    <submittedName>
        <fullName evidence="1">Mariner Mos1 transposase</fullName>
    </submittedName>
</protein>
<evidence type="ECO:0000313" key="2">
    <source>
        <dbReference type="Proteomes" id="UP000499080"/>
    </source>
</evidence>
<accession>A0A4Y2RHQ3</accession>
<dbReference type="EMBL" id="BGPR01016879">
    <property type="protein sequence ID" value="GBN74405.1"/>
    <property type="molecule type" value="Genomic_DNA"/>
</dbReference>
<dbReference type="AlphaFoldDB" id="A0A4Y2RHQ3"/>
<sequence length="87" mass="10060">MKETLDVLNSDVLSRLPYAPDIAPSDYHLFLSINHGLSQKPLHSYEDYKKWIDSWIASKDVLSFQRGIHLLLERRKKAVASDGRHID</sequence>
<dbReference type="Gene3D" id="3.30.420.10">
    <property type="entry name" value="Ribonuclease H-like superfamily/Ribonuclease H"/>
    <property type="match status" value="1"/>
</dbReference>
<dbReference type="PANTHER" id="PTHR46060">
    <property type="entry name" value="MARINER MOS1 TRANSPOSASE-LIKE PROTEIN"/>
    <property type="match status" value="1"/>
</dbReference>
<dbReference type="Proteomes" id="UP000499080">
    <property type="component" value="Unassembled WGS sequence"/>
</dbReference>
<gene>
    <name evidence="1" type="primary">marinerT_127</name>
    <name evidence="1" type="ORF">AVEN_30935_1</name>
</gene>
<dbReference type="OrthoDB" id="6431520at2759"/>
<proteinExistence type="predicted"/>
<dbReference type="InterPro" id="IPR052709">
    <property type="entry name" value="Transposase-MT_Hybrid"/>
</dbReference>
<dbReference type="InterPro" id="IPR036397">
    <property type="entry name" value="RNaseH_sf"/>
</dbReference>